<organism evidence="2 3">
    <name type="scientific">Microctonus hyperodae</name>
    <name type="common">Parasitoid wasp</name>
    <dbReference type="NCBI Taxonomy" id="165561"/>
    <lineage>
        <taxon>Eukaryota</taxon>
        <taxon>Metazoa</taxon>
        <taxon>Ecdysozoa</taxon>
        <taxon>Arthropoda</taxon>
        <taxon>Hexapoda</taxon>
        <taxon>Insecta</taxon>
        <taxon>Pterygota</taxon>
        <taxon>Neoptera</taxon>
        <taxon>Endopterygota</taxon>
        <taxon>Hymenoptera</taxon>
        <taxon>Apocrita</taxon>
        <taxon>Ichneumonoidea</taxon>
        <taxon>Braconidae</taxon>
        <taxon>Euphorinae</taxon>
        <taxon>Microctonus</taxon>
    </lineage>
</organism>
<sequence length="356" mass="41032">MHCKTIKHHGAPYMVATIISFAHRHSFVHTATITSLALFLSIGLNPVSAAPSYSLGFTQTDSYSMEPWAEPCGTPYTGAIKRSPRRHNVHRTLKRVRTQLRVAQNHFRKELVNVRDIYSKVYKVLNLQYHMSWLPKNQLEWYANELWCVEKSKKAEYALPKLYDALQRFAITFYSLKRFRLKSHINAESTVNRRNDIINGMQNEVLRMLCEVESAIYDLELPSPDIYKATVVTDSNDWASEGDLTLMLIQDWGILRLYQAFLNDWTRAFRNATATGPGTCDPKSVIPIFNQPKKKTTRKATRVKNKRPTNGRKSQNLMKNEVGSSVKSGNNPVHSRKSGVKRRILKNRRRKIRPQS</sequence>
<evidence type="ECO:0000256" key="1">
    <source>
        <dbReference type="SAM" id="MobiDB-lite"/>
    </source>
</evidence>
<protein>
    <submittedName>
        <fullName evidence="2">Uncharacterized protein</fullName>
    </submittedName>
</protein>
<gene>
    <name evidence="2" type="ORF">PV327_010893</name>
</gene>
<name>A0AA39C8E5_MICHY</name>
<evidence type="ECO:0000313" key="3">
    <source>
        <dbReference type="Proteomes" id="UP001168972"/>
    </source>
</evidence>
<evidence type="ECO:0000313" key="2">
    <source>
        <dbReference type="EMBL" id="KAK0159821.1"/>
    </source>
</evidence>
<dbReference type="GO" id="GO:0007259">
    <property type="term" value="P:cell surface receptor signaling pathway via JAK-STAT"/>
    <property type="evidence" value="ECO:0007669"/>
    <property type="project" value="InterPro"/>
</dbReference>
<dbReference type="EMBL" id="JAQQBR010001836">
    <property type="protein sequence ID" value="KAK0159821.1"/>
    <property type="molecule type" value="Genomic_DNA"/>
</dbReference>
<feature type="region of interest" description="Disordered" evidence="1">
    <location>
        <begin position="293"/>
        <end position="356"/>
    </location>
</feature>
<feature type="compositionally biased region" description="Basic residues" evidence="1">
    <location>
        <begin position="334"/>
        <end position="356"/>
    </location>
</feature>
<dbReference type="Pfam" id="PF15972">
    <property type="entry name" value="Unpaired"/>
    <property type="match status" value="1"/>
</dbReference>
<accession>A0AA39C8E5</accession>
<comment type="caution">
    <text evidence="2">The sequence shown here is derived from an EMBL/GenBank/DDBJ whole genome shotgun (WGS) entry which is preliminary data.</text>
</comment>
<feature type="compositionally biased region" description="Basic residues" evidence="1">
    <location>
        <begin position="293"/>
        <end position="310"/>
    </location>
</feature>
<dbReference type="InterPro" id="IPR031901">
    <property type="entry name" value="Unpaired"/>
</dbReference>
<dbReference type="AlphaFoldDB" id="A0AA39C8E5"/>
<proteinExistence type="predicted"/>
<dbReference type="GO" id="GO:0001700">
    <property type="term" value="P:embryonic development via the syncytial blastoderm"/>
    <property type="evidence" value="ECO:0007669"/>
    <property type="project" value="InterPro"/>
</dbReference>
<reference evidence="2" key="1">
    <citation type="journal article" date="2023" name="bioRxiv">
        <title>Scaffold-level genome assemblies of two parasitoid biocontrol wasps reveal the parthenogenesis mechanism and an associated novel virus.</title>
        <authorList>
            <person name="Inwood S."/>
            <person name="Skelly J."/>
            <person name="Guhlin J."/>
            <person name="Harrop T."/>
            <person name="Goldson S."/>
            <person name="Dearden P."/>
        </authorList>
    </citation>
    <scope>NUCLEOTIDE SEQUENCE</scope>
    <source>
        <strain evidence="2">Lincoln</strain>
        <tissue evidence="2">Whole body</tissue>
    </source>
</reference>
<reference evidence="2" key="2">
    <citation type="submission" date="2023-03" db="EMBL/GenBank/DDBJ databases">
        <authorList>
            <person name="Inwood S.N."/>
            <person name="Skelly J.G."/>
            <person name="Guhlin J."/>
            <person name="Harrop T.W.R."/>
            <person name="Goldson S.G."/>
            <person name="Dearden P.K."/>
        </authorList>
    </citation>
    <scope>NUCLEOTIDE SEQUENCE</scope>
    <source>
        <strain evidence="2">Lincoln</strain>
        <tissue evidence="2">Whole body</tissue>
    </source>
</reference>
<dbReference type="Proteomes" id="UP001168972">
    <property type="component" value="Unassembled WGS sequence"/>
</dbReference>
<keyword evidence="3" id="KW-1185">Reference proteome</keyword>
<feature type="compositionally biased region" description="Polar residues" evidence="1">
    <location>
        <begin position="311"/>
        <end position="333"/>
    </location>
</feature>